<feature type="domain" description="Poly(A) RNA polymerase mitochondrial-like central palm" evidence="2">
    <location>
        <begin position="136"/>
        <end position="224"/>
    </location>
</feature>
<dbReference type="GO" id="GO:0031499">
    <property type="term" value="C:TRAMP complex"/>
    <property type="evidence" value="ECO:0007669"/>
    <property type="project" value="TreeGrafter"/>
</dbReference>
<dbReference type="RefSeq" id="XP_008073078.1">
    <property type="nucleotide sequence ID" value="XM_008074887.1"/>
</dbReference>
<dbReference type="FunCoup" id="L2GYV3">
    <property type="interactions" value="83"/>
</dbReference>
<dbReference type="GO" id="GO:0043634">
    <property type="term" value="P:polyadenylation-dependent ncRNA catabolic process"/>
    <property type="evidence" value="ECO:0007669"/>
    <property type="project" value="TreeGrafter"/>
</dbReference>
<dbReference type="InParanoid" id="L2GYV3"/>
<name>L2GYV3_VAVCU</name>
<dbReference type="Gene3D" id="3.30.460.10">
    <property type="entry name" value="Beta Polymerase, domain 2"/>
    <property type="match status" value="1"/>
</dbReference>
<gene>
    <name evidence="3" type="ORF">VCUG_00057</name>
</gene>
<sequence>MREDYVQIKSNEESRPYTVFEALTFLNRNPKYDPSRKTSFMDHLNNELRQFIEFLKPSHEEVALRKVMIERVRQLILSGLKEIRRQRMGTESGNDCSTNVSGKESNLIGGGEIENGKEKTEDDKSVAEKNETASYEDTVNCFGSYETGLYLPGGDIDLTLFTKEKDALKKLQGYLCDSAFIFTKSVIFLSKARVPILRFMDICHFRYDLSLNQDSGIVHTKFVKKVLQQQPYIKDIALFLKYFLKSRGLNESKRGGLCSYAQLLMIISFLNLHPLVQRQMPITPNLSVLFMDLFLFYGQDFCYDKAKICSYGYKKKDNNNYLSIEDPTDNTHDVGSLSTNMNAIRDVFTHAYRIMSGVARERIGDKYIALSLWIKVSDGEIAWRDNVSKFHKKVVIDKEI</sequence>
<dbReference type="SUPFAM" id="SSF81631">
    <property type="entry name" value="PAP/OAS1 substrate-binding domain"/>
    <property type="match status" value="1"/>
</dbReference>
<dbReference type="PANTHER" id="PTHR23092:SF15">
    <property type="entry name" value="INACTIVE NON-CANONICAL POLY(A) RNA POLYMERASE PROTEIN TRF4-2-RELATED"/>
    <property type="match status" value="1"/>
</dbReference>
<dbReference type="GO" id="GO:1990817">
    <property type="term" value="F:poly(A) RNA polymerase activity"/>
    <property type="evidence" value="ECO:0007669"/>
    <property type="project" value="InterPro"/>
</dbReference>
<proteinExistence type="predicted"/>
<dbReference type="GO" id="GO:0010605">
    <property type="term" value="P:negative regulation of macromolecule metabolic process"/>
    <property type="evidence" value="ECO:0007669"/>
    <property type="project" value="UniProtKB-ARBA"/>
</dbReference>
<accession>L2GYV3</accession>
<keyword evidence="4" id="KW-1185">Reference proteome</keyword>
<dbReference type="HOGENOM" id="CLU_013572_1_0_1"/>
<dbReference type="PANTHER" id="PTHR23092">
    <property type="entry name" value="POLY(A) RNA POLYMERASE"/>
    <property type="match status" value="1"/>
</dbReference>
<dbReference type="CDD" id="cd05402">
    <property type="entry name" value="NT_PAP_TUTase"/>
    <property type="match status" value="1"/>
</dbReference>
<evidence type="ECO:0000256" key="1">
    <source>
        <dbReference type="SAM" id="MobiDB-lite"/>
    </source>
</evidence>
<dbReference type="InterPro" id="IPR045862">
    <property type="entry name" value="Trf4-like"/>
</dbReference>
<organism evidence="3 4">
    <name type="scientific">Vavraia culicis (isolate floridensis)</name>
    <name type="common">Microsporidian parasite</name>
    <dbReference type="NCBI Taxonomy" id="948595"/>
    <lineage>
        <taxon>Eukaryota</taxon>
        <taxon>Fungi</taxon>
        <taxon>Fungi incertae sedis</taxon>
        <taxon>Microsporidia</taxon>
        <taxon>Pleistophoridae</taxon>
        <taxon>Vavraia</taxon>
    </lineage>
</organism>
<dbReference type="OrthoDB" id="273917at2759"/>
<dbReference type="OMA" id="QQPYIKD"/>
<evidence type="ECO:0000313" key="4">
    <source>
        <dbReference type="Proteomes" id="UP000011081"/>
    </source>
</evidence>
<dbReference type="Gene3D" id="1.10.1410.10">
    <property type="match status" value="1"/>
</dbReference>
<dbReference type="AlphaFoldDB" id="L2GYV3"/>
<dbReference type="STRING" id="948595.L2GYV3"/>
<dbReference type="VEuPathDB" id="MicrosporidiaDB:VCUG_00057"/>
<dbReference type="GO" id="GO:0005730">
    <property type="term" value="C:nucleolus"/>
    <property type="evidence" value="ECO:0007669"/>
    <property type="project" value="TreeGrafter"/>
</dbReference>
<dbReference type="Pfam" id="PF22600">
    <property type="entry name" value="MTPAP-like_central"/>
    <property type="match status" value="1"/>
</dbReference>
<protein>
    <recommendedName>
        <fullName evidence="2">Poly(A) RNA polymerase mitochondrial-like central palm domain-containing protein</fullName>
    </recommendedName>
</protein>
<dbReference type="Proteomes" id="UP000011081">
    <property type="component" value="Unassembled WGS sequence"/>
</dbReference>
<feature type="region of interest" description="Disordered" evidence="1">
    <location>
        <begin position="107"/>
        <end position="130"/>
    </location>
</feature>
<dbReference type="InterPro" id="IPR054708">
    <property type="entry name" value="MTPAP-like_central"/>
</dbReference>
<dbReference type="EMBL" id="GL877404">
    <property type="protein sequence ID" value="ELA48448.1"/>
    <property type="molecule type" value="Genomic_DNA"/>
</dbReference>
<dbReference type="SUPFAM" id="SSF81301">
    <property type="entry name" value="Nucleotidyltransferase"/>
    <property type="match status" value="1"/>
</dbReference>
<dbReference type="GeneID" id="19877949"/>
<feature type="compositionally biased region" description="Basic and acidic residues" evidence="1">
    <location>
        <begin position="114"/>
        <end position="130"/>
    </location>
</feature>
<reference evidence="4" key="1">
    <citation type="submission" date="2011-03" db="EMBL/GenBank/DDBJ databases">
        <title>The genome sequence of Vavraia culicis strain floridensis.</title>
        <authorList>
            <consortium name="The Broad Institute Genome Sequencing Platform"/>
            <person name="Cuomo C."/>
            <person name="Becnel J."/>
            <person name="Sanscrainte N."/>
            <person name="Young S.K."/>
            <person name="Zeng Q."/>
            <person name="Gargeya S."/>
            <person name="Fitzgerald M."/>
            <person name="Haas B."/>
            <person name="Abouelleil A."/>
            <person name="Alvarado L."/>
            <person name="Arachchi H.M."/>
            <person name="Berlin A."/>
            <person name="Chapman S.B."/>
            <person name="Gearin G."/>
            <person name="Goldberg J."/>
            <person name="Griggs A."/>
            <person name="Gujja S."/>
            <person name="Hansen M."/>
            <person name="Heiman D."/>
            <person name="Howarth C."/>
            <person name="Larimer J."/>
            <person name="Lui A."/>
            <person name="MacDonald P.J.P."/>
            <person name="McCowen C."/>
            <person name="Montmayeur A."/>
            <person name="Murphy C."/>
            <person name="Neiman D."/>
            <person name="Pearson M."/>
            <person name="Priest M."/>
            <person name="Roberts A."/>
            <person name="Saif S."/>
            <person name="Shea T."/>
            <person name="Sisk P."/>
            <person name="Stolte C."/>
            <person name="Sykes S."/>
            <person name="Wortman J."/>
            <person name="Nusbaum C."/>
            <person name="Birren B."/>
        </authorList>
    </citation>
    <scope>NUCLEOTIDE SEQUENCE [LARGE SCALE GENOMIC DNA]</scope>
    <source>
        <strain evidence="4">floridensis</strain>
    </source>
</reference>
<evidence type="ECO:0000259" key="2">
    <source>
        <dbReference type="Pfam" id="PF22600"/>
    </source>
</evidence>
<dbReference type="GO" id="GO:0031123">
    <property type="term" value="P:RNA 3'-end processing"/>
    <property type="evidence" value="ECO:0007669"/>
    <property type="project" value="TreeGrafter"/>
</dbReference>
<dbReference type="InterPro" id="IPR043519">
    <property type="entry name" value="NT_sf"/>
</dbReference>
<dbReference type="GO" id="GO:0003729">
    <property type="term" value="F:mRNA binding"/>
    <property type="evidence" value="ECO:0007669"/>
    <property type="project" value="TreeGrafter"/>
</dbReference>
<evidence type="ECO:0000313" key="3">
    <source>
        <dbReference type="EMBL" id="ELA48448.1"/>
    </source>
</evidence>